<gene>
    <name evidence="6" type="ORF">METZ01_LOCUS78949</name>
</gene>
<evidence type="ECO:0000313" key="6">
    <source>
        <dbReference type="EMBL" id="SVA26095.1"/>
    </source>
</evidence>
<dbReference type="HAMAP" id="MF_00116">
    <property type="entry name" value="dUTPase_bact"/>
    <property type="match status" value="1"/>
</dbReference>
<comment type="similarity">
    <text evidence="1">Belongs to the dUTPase family.</text>
</comment>
<name>A0A381UCZ1_9ZZZZ</name>
<organism evidence="6">
    <name type="scientific">marine metagenome</name>
    <dbReference type="NCBI Taxonomy" id="408172"/>
    <lineage>
        <taxon>unclassified sequences</taxon>
        <taxon>metagenomes</taxon>
        <taxon>ecological metagenomes</taxon>
    </lineage>
</organism>
<feature type="domain" description="dUTPase-like" evidence="5">
    <location>
        <begin position="12"/>
        <end position="141"/>
    </location>
</feature>
<dbReference type="Gene3D" id="2.70.40.10">
    <property type="match status" value="1"/>
</dbReference>
<dbReference type="CDD" id="cd07557">
    <property type="entry name" value="trimeric_dUTPase"/>
    <property type="match status" value="1"/>
</dbReference>
<evidence type="ECO:0000256" key="2">
    <source>
        <dbReference type="ARBA" id="ARBA00012379"/>
    </source>
</evidence>
<sequence>MPLRVNRLNSSAILPDRAHASDAGLDLYSAVDVTIPPGETRLVGTGLAIELPPGTEGQIRPRSGLALKHGVTVLNSPGTIDEGYRGELGVILINHGRAAFEVHHGMKVAQLVVQSRLALDVVEAVKLSDTDRGSGGFGSTGF</sequence>
<dbReference type="NCBIfam" id="TIGR00576">
    <property type="entry name" value="dut"/>
    <property type="match status" value="1"/>
</dbReference>
<dbReference type="InterPro" id="IPR033704">
    <property type="entry name" value="dUTPase_trimeric"/>
</dbReference>
<evidence type="ECO:0000256" key="4">
    <source>
        <dbReference type="ARBA" id="ARBA00023080"/>
    </source>
</evidence>
<dbReference type="GO" id="GO:0004170">
    <property type="term" value="F:dUTP diphosphatase activity"/>
    <property type="evidence" value="ECO:0007669"/>
    <property type="project" value="UniProtKB-EC"/>
</dbReference>
<dbReference type="InterPro" id="IPR008181">
    <property type="entry name" value="dUTPase"/>
</dbReference>
<dbReference type="GO" id="GO:0000287">
    <property type="term" value="F:magnesium ion binding"/>
    <property type="evidence" value="ECO:0007669"/>
    <property type="project" value="InterPro"/>
</dbReference>
<dbReference type="EC" id="3.6.1.23" evidence="2"/>
<evidence type="ECO:0000256" key="1">
    <source>
        <dbReference type="ARBA" id="ARBA00006581"/>
    </source>
</evidence>
<dbReference type="InterPro" id="IPR029054">
    <property type="entry name" value="dUTPase-like"/>
</dbReference>
<dbReference type="Pfam" id="PF00692">
    <property type="entry name" value="dUTPase"/>
    <property type="match status" value="1"/>
</dbReference>
<evidence type="ECO:0000259" key="5">
    <source>
        <dbReference type="Pfam" id="PF00692"/>
    </source>
</evidence>
<keyword evidence="3" id="KW-0378">Hydrolase</keyword>
<dbReference type="SUPFAM" id="SSF51283">
    <property type="entry name" value="dUTPase-like"/>
    <property type="match status" value="1"/>
</dbReference>
<dbReference type="InterPro" id="IPR036157">
    <property type="entry name" value="dUTPase-like_sf"/>
</dbReference>
<dbReference type="PANTHER" id="PTHR11241:SF0">
    <property type="entry name" value="DEOXYURIDINE 5'-TRIPHOSPHATE NUCLEOTIDOHYDROLASE"/>
    <property type="match status" value="1"/>
</dbReference>
<dbReference type="NCBIfam" id="NF001862">
    <property type="entry name" value="PRK00601.1"/>
    <property type="match status" value="1"/>
</dbReference>
<evidence type="ECO:0000256" key="3">
    <source>
        <dbReference type="ARBA" id="ARBA00022801"/>
    </source>
</evidence>
<dbReference type="AlphaFoldDB" id="A0A381UCZ1"/>
<keyword evidence="4" id="KW-0546">Nucleotide metabolism</keyword>
<dbReference type="PANTHER" id="PTHR11241">
    <property type="entry name" value="DEOXYURIDINE 5'-TRIPHOSPHATE NUCLEOTIDOHYDROLASE"/>
    <property type="match status" value="1"/>
</dbReference>
<proteinExistence type="inferred from homology"/>
<dbReference type="EMBL" id="UINC01006200">
    <property type="protein sequence ID" value="SVA26095.1"/>
    <property type="molecule type" value="Genomic_DNA"/>
</dbReference>
<dbReference type="GO" id="GO:0046081">
    <property type="term" value="P:dUTP catabolic process"/>
    <property type="evidence" value="ECO:0007669"/>
    <property type="project" value="InterPro"/>
</dbReference>
<protein>
    <recommendedName>
        <fullName evidence="2">dUTP diphosphatase</fullName>
        <ecNumber evidence="2">3.6.1.23</ecNumber>
    </recommendedName>
</protein>
<dbReference type="GO" id="GO:0006226">
    <property type="term" value="P:dUMP biosynthetic process"/>
    <property type="evidence" value="ECO:0007669"/>
    <property type="project" value="InterPro"/>
</dbReference>
<accession>A0A381UCZ1</accession>
<reference evidence="6" key="1">
    <citation type="submission" date="2018-05" db="EMBL/GenBank/DDBJ databases">
        <authorList>
            <person name="Lanie J.A."/>
            <person name="Ng W.-L."/>
            <person name="Kazmierczak K.M."/>
            <person name="Andrzejewski T.M."/>
            <person name="Davidsen T.M."/>
            <person name="Wayne K.J."/>
            <person name="Tettelin H."/>
            <person name="Glass J.I."/>
            <person name="Rusch D."/>
            <person name="Podicherti R."/>
            <person name="Tsui H.-C.T."/>
            <person name="Winkler M.E."/>
        </authorList>
    </citation>
    <scope>NUCLEOTIDE SEQUENCE</scope>
</reference>